<dbReference type="EMBL" id="DRMN01000080">
    <property type="protein sequence ID" value="HFB54505.1"/>
    <property type="molecule type" value="Genomic_DNA"/>
</dbReference>
<comment type="caution">
    <text evidence="2">The sequence shown here is derived from an EMBL/GenBank/DDBJ whole genome shotgun (WGS) entry which is preliminary data.</text>
</comment>
<protein>
    <submittedName>
        <fullName evidence="2">Uncharacterized protein</fullName>
    </submittedName>
</protein>
<organism evidence="2">
    <name type="scientific">Hellea balneolensis</name>
    <dbReference type="NCBI Taxonomy" id="287478"/>
    <lineage>
        <taxon>Bacteria</taxon>
        <taxon>Pseudomonadati</taxon>
        <taxon>Pseudomonadota</taxon>
        <taxon>Alphaproteobacteria</taxon>
        <taxon>Maricaulales</taxon>
        <taxon>Robiginitomaculaceae</taxon>
        <taxon>Hellea</taxon>
    </lineage>
</organism>
<dbReference type="AlphaFoldDB" id="A0A7C3CBG5"/>
<evidence type="ECO:0000256" key="1">
    <source>
        <dbReference type="SAM" id="MobiDB-lite"/>
    </source>
</evidence>
<name>A0A7C3CBG5_9PROT</name>
<feature type="non-terminal residue" evidence="2">
    <location>
        <position position="94"/>
    </location>
</feature>
<feature type="region of interest" description="Disordered" evidence="1">
    <location>
        <begin position="1"/>
        <end position="45"/>
    </location>
</feature>
<reference evidence="2" key="1">
    <citation type="journal article" date="2020" name="mSystems">
        <title>Genome- and Community-Level Interaction Insights into Carbon Utilization and Element Cycling Functions of Hydrothermarchaeota in Hydrothermal Sediment.</title>
        <authorList>
            <person name="Zhou Z."/>
            <person name="Liu Y."/>
            <person name="Xu W."/>
            <person name="Pan J."/>
            <person name="Luo Z.H."/>
            <person name="Li M."/>
        </authorList>
    </citation>
    <scope>NUCLEOTIDE SEQUENCE [LARGE SCALE GENOMIC DNA]</scope>
    <source>
        <strain evidence="2">HyVt-489</strain>
    </source>
</reference>
<sequence length="94" mass="10222">MRRLSDQEMAQVCGGRATATPQFSDRDQGSANAEPFLLRATPPSPTRFDLTQQIGFAKPPKHLRANHKSQNKVGIQSCALSAARKCPWGAKACI</sequence>
<evidence type="ECO:0000313" key="2">
    <source>
        <dbReference type="EMBL" id="HFB54505.1"/>
    </source>
</evidence>
<accession>A0A7C3CBG5</accession>
<proteinExistence type="predicted"/>
<gene>
    <name evidence="2" type="ORF">ENJ46_01155</name>
</gene>
<dbReference type="Proteomes" id="UP000886042">
    <property type="component" value="Unassembled WGS sequence"/>
</dbReference>